<dbReference type="InterPro" id="IPR050791">
    <property type="entry name" value="Aldo-Keto_reductase"/>
</dbReference>
<organism evidence="3 4">
    <name type="scientific">Ziziphus jujuba var. spinosa</name>
    <dbReference type="NCBI Taxonomy" id="714518"/>
    <lineage>
        <taxon>Eukaryota</taxon>
        <taxon>Viridiplantae</taxon>
        <taxon>Streptophyta</taxon>
        <taxon>Embryophyta</taxon>
        <taxon>Tracheophyta</taxon>
        <taxon>Spermatophyta</taxon>
        <taxon>Magnoliopsida</taxon>
        <taxon>eudicotyledons</taxon>
        <taxon>Gunneridae</taxon>
        <taxon>Pentapetalae</taxon>
        <taxon>rosids</taxon>
        <taxon>fabids</taxon>
        <taxon>Rosales</taxon>
        <taxon>Rhamnaceae</taxon>
        <taxon>Paliureae</taxon>
        <taxon>Ziziphus</taxon>
    </lineage>
</organism>
<dbReference type="EMBL" id="JAEACU010000007">
    <property type="protein sequence ID" value="KAH7521442.1"/>
    <property type="molecule type" value="Genomic_DNA"/>
</dbReference>
<dbReference type="GO" id="GO:0005737">
    <property type="term" value="C:cytoplasm"/>
    <property type="evidence" value="ECO:0007669"/>
    <property type="project" value="TreeGrafter"/>
</dbReference>
<dbReference type="Gene3D" id="3.20.20.100">
    <property type="entry name" value="NADP-dependent oxidoreductase domain"/>
    <property type="match status" value="1"/>
</dbReference>
<dbReference type="PANTHER" id="PTHR43625:SF40">
    <property type="entry name" value="ALDO-KETO REDUCTASE YAKC [NADP(+)]"/>
    <property type="match status" value="1"/>
</dbReference>
<evidence type="ECO:0000256" key="2">
    <source>
        <dbReference type="ARBA" id="ARBA00023002"/>
    </source>
</evidence>
<evidence type="ECO:0000313" key="3">
    <source>
        <dbReference type="EMBL" id="KAH7521442.1"/>
    </source>
</evidence>
<evidence type="ECO:0000256" key="1">
    <source>
        <dbReference type="ARBA" id="ARBA00022857"/>
    </source>
</evidence>
<dbReference type="AlphaFoldDB" id="A0A978V259"/>
<dbReference type="InterPro" id="IPR036812">
    <property type="entry name" value="NAD(P)_OxRdtase_dom_sf"/>
</dbReference>
<protein>
    <recommendedName>
        <fullName evidence="5">NADP-dependent oxidoreductase domain-containing protein</fullName>
    </recommendedName>
</protein>
<accession>A0A978V259</accession>
<dbReference type="Proteomes" id="UP000813462">
    <property type="component" value="Unassembled WGS sequence"/>
</dbReference>
<evidence type="ECO:0000313" key="4">
    <source>
        <dbReference type="Proteomes" id="UP000813462"/>
    </source>
</evidence>
<name>A0A978V259_ZIZJJ</name>
<keyword evidence="2" id="KW-0560">Oxidoreductase</keyword>
<gene>
    <name evidence="3" type="ORF">FEM48_Zijuj07G0033600</name>
</gene>
<dbReference type="GO" id="GO:0016491">
    <property type="term" value="F:oxidoreductase activity"/>
    <property type="evidence" value="ECO:0007669"/>
    <property type="project" value="UniProtKB-KW"/>
</dbReference>
<dbReference type="SUPFAM" id="SSF51430">
    <property type="entry name" value="NAD(P)-linked oxidoreductase"/>
    <property type="match status" value="1"/>
</dbReference>
<dbReference type="PANTHER" id="PTHR43625">
    <property type="entry name" value="AFLATOXIN B1 ALDEHYDE REDUCTASE"/>
    <property type="match status" value="1"/>
</dbReference>
<proteinExistence type="predicted"/>
<sequence length="129" mass="14488">MMQVRRIKLGSQGLEVLAQGLRCIGMFDFYGPPKPDSRMISLIHHTINFGITLLDTSNSYGPYTNKILLGKRMFLWVEGSYPGPESLDELTNDEIERELGIDIVTYGPLGRGFLSSGPESLEELTKDEY</sequence>
<evidence type="ECO:0008006" key="5">
    <source>
        <dbReference type="Google" id="ProtNLM"/>
    </source>
</evidence>
<reference evidence="3" key="1">
    <citation type="journal article" date="2021" name="Front. Plant Sci.">
        <title>Chromosome-Scale Genome Assembly for Chinese Sour Jujube and Insights Into Its Genome Evolution and Domestication Signature.</title>
        <authorList>
            <person name="Shen L.-Y."/>
            <person name="Luo H."/>
            <person name="Wang X.-L."/>
            <person name="Wang X.-M."/>
            <person name="Qiu X.-J."/>
            <person name="Liu H."/>
            <person name="Zhou S.-S."/>
            <person name="Jia K.-H."/>
            <person name="Nie S."/>
            <person name="Bao Y.-T."/>
            <person name="Zhang R.-G."/>
            <person name="Yun Q.-Z."/>
            <person name="Chai Y.-H."/>
            <person name="Lu J.-Y."/>
            <person name="Li Y."/>
            <person name="Zhao S.-W."/>
            <person name="Mao J.-F."/>
            <person name="Jia S.-G."/>
            <person name="Mao Y.-M."/>
        </authorList>
    </citation>
    <scope>NUCLEOTIDE SEQUENCE</scope>
    <source>
        <strain evidence="3">AT0</strain>
        <tissue evidence="3">Leaf</tissue>
    </source>
</reference>
<keyword evidence="1" id="KW-0521">NADP</keyword>
<comment type="caution">
    <text evidence="3">The sequence shown here is derived from an EMBL/GenBank/DDBJ whole genome shotgun (WGS) entry which is preliminary data.</text>
</comment>